<feature type="non-terminal residue" evidence="1">
    <location>
        <position position="1"/>
    </location>
</feature>
<gene>
    <name evidence="1" type="ORF">CR513_56121</name>
</gene>
<comment type="caution">
    <text evidence="1">The sequence shown here is derived from an EMBL/GenBank/DDBJ whole genome shotgun (WGS) entry which is preliminary data.</text>
</comment>
<evidence type="ECO:0000313" key="2">
    <source>
        <dbReference type="Proteomes" id="UP000257109"/>
    </source>
</evidence>
<protein>
    <submittedName>
        <fullName evidence="1">Uncharacterized protein</fullName>
    </submittedName>
</protein>
<proteinExistence type="predicted"/>
<keyword evidence="2" id="KW-1185">Reference proteome</keyword>
<sequence>MSVLNVYWRRTCPNCHLPHNVLENDNDFEEVIDNMPIALRKGSGLFNLILEQSFALPEYCASAADCHLPRSSATYHRKVLSQYPVIESHRLPVSAAVCHHQTAILRHKPTVLFVGSSPSYFNYKKFGGKYCSW</sequence>
<evidence type="ECO:0000313" key="1">
    <source>
        <dbReference type="EMBL" id="RDX65239.1"/>
    </source>
</evidence>
<dbReference type="Proteomes" id="UP000257109">
    <property type="component" value="Unassembled WGS sequence"/>
</dbReference>
<dbReference type="EMBL" id="QJKJ01014007">
    <property type="protein sequence ID" value="RDX65239.1"/>
    <property type="molecule type" value="Genomic_DNA"/>
</dbReference>
<accession>A0A371EH14</accession>
<dbReference type="AlphaFoldDB" id="A0A371EH14"/>
<organism evidence="1 2">
    <name type="scientific">Mucuna pruriens</name>
    <name type="common">Velvet bean</name>
    <name type="synonym">Dolichos pruriens</name>
    <dbReference type="NCBI Taxonomy" id="157652"/>
    <lineage>
        <taxon>Eukaryota</taxon>
        <taxon>Viridiplantae</taxon>
        <taxon>Streptophyta</taxon>
        <taxon>Embryophyta</taxon>
        <taxon>Tracheophyta</taxon>
        <taxon>Spermatophyta</taxon>
        <taxon>Magnoliopsida</taxon>
        <taxon>eudicotyledons</taxon>
        <taxon>Gunneridae</taxon>
        <taxon>Pentapetalae</taxon>
        <taxon>rosids</taxon>
        <taxon>fabids</taxon>
        <taxon>Fabales</taxon>
        <taxon>Fabaceae</taxon>
        <taxon>Papilionoideae</taxon>
        <taxon>50 kb inversion clade</taxon>
        <taxon>NPAAA clade</taxon>
        <taxon>indigoferoid/millettioid clade</taxon>
        <taxon>Phaseoleae</taxon>
        <taxon>Mucuna</taxon>
    </lineage>
</organism>
<reference evidence="1" key="1">
    <citation type="submission" date="2018-05" db="EMBL/GenBank/DDBJ databases">
        <title>Draft genome of Mucuna pruriens seed.</title>
        <authorList>
            <person name="Nnadi N.E."/>
            <person name="Vos R."/>
            <person name="Hasami M.H."/>
            <person name="Devisetty U.K."/>
            <person name="Aguiy J.C."/>
        </authorList>
    </citation>
    <scope>NUCLEOTIDE SEQUENCE [LARGE SCALE GENOMIC DNA]</scope>
    <source>
        <strain evidence="1">JCA_2017</strain>
    </source>
</reference>
<name>A0A371EH14_MUCPR</name>